<keyword evidence="2" id="KW-1185">Reference proteome</keyword>
<dbReference type="AlphaFoldDB" id="A0A0D2BEL2"/>
<dbReference type="EMBL" id="KN847390">
    <property type="protein sequence ID" value="KIW35932.1"/>
    <property type="molecule type" value="Genomic_DNA"/>
</dbReference>
<name>A0A0D2BEL2_9EURO</name>
<accession>A0A0D2BEL2</accession>
<dbReference type="GeneID" id="27363832"/>
<dbReference type="RefSeq" id="XP_016256148.1">
    <property type="nucleotide sequence ID" value="XM_016413484.1"/>
</dbReference>
<evidence type="ECO:0000313" key="1">
    <source>
        <dbReference type="EMBL" id="KIW35932.1"/>
    </source>
</evidence>
<reference evidence="1 2" key="1">
    <citation type="submission" date="2015-01" db="EMBL/GenBank/DDBJ databases">
        <title>The Genome Sequence of Exophiala oligosperma CBS72588.</title>
        <authorList>
            <consortium name="The Broad Institute Genomics Platform"/>
            <person name="Cuomo C."/>
            <person name="de Hoog S."/>
            <person name="Gorbushina A."/>
            <person name="Stielow B."/>
            <person name="Teixiera M."/>
            <person name="Abouelleil A."/>
            <person name="Chapman S.B."/>
            <person name="Priest M."/>
            <person name="Young S.K."/>
            <person name="Wortman J."/>
            <person name="Nusbaum C."/>
            <person name="Birren B."/>
        </authorList>
    </citation>
    <scope>NUCLEOTIDE SEQUENCE [LARGE SCALE GENOMIC DNA]</scope>
    <source>
        <strain evidence="1 2">CBS 72588</strain>
    </source>
</reference>
<organism evidence="1 2">
    <name type="scientific">Exophiala oligosperma</name>
    <dbReference type="NCBI Taxonomy" id="215243"/>
    <lineage>
        <taxon>Eukaryota</taxon>
        <taxon>Fungi</taxon>
        <taxon>Dikarya</taxon>
        <taxon>Ascomycota</taxon>
        <taxon>Pezizomycotina</taxon>
        <taxon>Eurotiomycetes</taxon>
        <taxon>Chaetothyriomycetidae</taxon>
        <taxon>Chaetothyriales</taxon>
        <taxon>Herpotrichiellaceae</taxon>
        <taxon>Exophiala</taxon>
    </lineage>
</organism>
<proteinExistence type="predicted"/>
<dbReference type="VEuPathDB" id="FungiDB:PV06_11758"/>
<evidence type="ECO:0000313" key="2">
    <source>
        <dbReference type="Proteomes" id="UP000053342"/>
    </source>
</evidence>
<protein>
    <submittedName>
        <fullName evidence="1">Uncharacterized protein</fullName>
    </submittedName>
</protein>
<dbReference type="HOGENOM" id="CLU_2306150_0_0_1"/>
<gene>
    <name evidence="1" type="ORF">PV06_11758</name>
</gene>
<sequence length="100" mass="11811">MRMRRDEVWRTDNIFRHGRECERLNTDPLPANIYASTLITLFFHMAVHSQLNILPHTLMWVPVRNGCLEIMPIAVRLVARRHYLSVIMSEHFILSRGQSL</sequence>
<dbReference type="Proteomes" id="UP000053342">
    <property type="component" value="Unassembled WGS sequence"/>
</dbReference>